<dbReference type="AlphaFoldDB" id="M7UFD7"/>
<reference evidence="2" key="1">
    <citation type="journal article" date="2013" name="Genome Announc.">
        <title>Draft genome sequence of Botrytis cinerea BcDW1, inoculum for noble rot of grape berries.</title>
        <authorList>
            <person name="Blanco-Ulate B."/>
            <person name="Allen G."/>
            <person name="Powell A.L."/>
            <person name="Cantu D."/>
        </authorList>
    </citation>
    <scope>NUCLEOTIDE SEQUENCE [LARGE SCALE GENOMIC DNA]</scope>
    <source>
        <strain evidence="2">BcDW1</strain>
    </source>
</reference>
<dbReference type="Proteomes" id="UP000012045">
    <property type="component" value="Unassembled WGS sequence"/>
</dbReference>
<evidence type="ECO:0000313" key="2">
    <source>
        <dbReference type="Proteomes" id="UP000012045"/>
    </source>
</evidence>
<name>M7UFD7_BOTF1</name>
<dbReference type="EMBL" id="KB707904">
    <property type="protein sequence ID" value="EMR85423.1"/>
    <property type="molecule type" value="Genomic_DNA"/>
</dbReference>
<sequence length="70" mass="8109">MLPIFPLHTYIHSIGYSLPSLLPSKSCKLFADNSPIFKRCCAYTKRDFFDFSRASENTKEIPRYNTFIVA</sequence>
<gene>
    <name evidence="1" type="ORF">BcDW1_5987</name>
</gene>
<accession>M7UFD7</accession>
<evidence type="ECO:0000313" key="1">
    <source>
        <dbReference type="EMBL" id="EMR85423.1"/>
    </source>
</evidence>
<organism evidence="1 2">
    <name type="scientific">Botryotinia fuckeliana (strain BcDW1)</name>
    <name type="common">Noble rot fungus</name>
    <name type="synonym">Botrytis cinerea</name>
    <dbReference type="NCBI Taxonomy" id="1290391"/>
    <lineage>
        <taxon>Eukaryota</taxon>
        <taxon>Fungi</taxon>
        <taxon>Dikarya</taxon>
        <taxon>Ascomycota</taxon>
        <taxon>Pezizomycotina</taxon>
        <taxon>Leotiomycetes</taxon>
        <taxon>Helotiales</taxon>
        <taxon>Sclerotiniaceae</taxon>
        <taxon>Botrytis</taxon>
    </lineage>
</organism>
<dbReference type="HOGENOM" id="CLU_2757459_0_0_1"/>
<proteinExistence type="predicted"/>
<protein>
    <submittedName>
        <fullName evidence="1">Uncharacterized protein</fullName>
    </submittedName>
</protein>